<keyword evidence="2" id="KW-1185">Reference proteome</keyword>
<dbReference type="GO" id="GO:0030288">
    <property type="term" value="C:outer membrane-bounded periplasmic space"/>
    <property type="evidence" value="ECO:0007005"/>
    <property type="project" value="UniProtKB"/>
</dbReference>
<evidence type="ECO:0000313" key="1">
    <source>
        <dbReference type="EMBL" id="BAA17645.1"/>
    </source>
</evidence>
<dbReference type="eggNOG" id="COG0662">
    <property type="taxonomic scope" value="Bacteria"/>
</dbReference>
<dbReference type="KEGG" id="syn:sll1784"/>
<dbReference type="PaxDb" id="1148-1652726"/>
<dbReference type="EnsemblBacteria" id="BAA17645">
    <property type="protein sequence ID" value="BAA17645"/>
    <property type="gene ID" value="BAA17645"/>
</dbReference>
<dbReference type="EMBL" id="BA000022">
    <property type="protein sequence ID" value="BAA17645.1"/>
    <property type="molecule type" value="Genomic_DNA"/>
</dbReference>
<evidence type="ECO:0000313" key="2">
    <source>
        <dbReference type="Proteomes" id="UP000001425"/>
    </source>
</evidence>
<dbReference type="CDD" id="cd20291">
    <property type="entry name" value="cupin_CucA-like"/>
    <property type="match status" value="1"/>
</dbReference>
<dbReference type="SUPFAM" id="SSF51182">
    <property type="entry name" value="RmlC-like cupins"/>
    <property type="match status" value="1"/>
</dbReference>
<sequence>MKTLRLSPLLSKLCLILLIVLGTLTIAIPKALAISTLDNFPHPNIEKTEKILGPAGEIFEFSTCNADGIGFTIAEAQIPPGAGPLPHIHHYTNEWFWTPKGGLQLFQSVKEYPDLENPATDEQAGNTTVYTVNTEPNQIVYGPKYRVHGFANTTTETRPLTFIWLEDGISPEYELHDGGIREYFQDVGIPIKDLKHLPAITEESKIEFVSHAPLYGINQSYYFFEYVDGVSGKLPTSLTKLENDQSLNRIIDTINAYNQGDATVKCF</sequence>
<dbReference type="InterPro" id="IPR014710">
    <property type="entry name" value="RmlC-like_jellyroll"/>
</dbReference>
<dbReference type="InParanoid" id="P73601"/>
<dbReference type="Gene3D" id="2.60.120.10">
    <property type="entry name" value="Jelly Rolls"/>
    <property type="match status" value="1"/>
</dbReference>
<proteinExistence type="predicted"/>
<reference evidence="1 2" key="2">
    <citation type="journal article" date="1996" name="DNA Res.">
        <title>Sequence analysis of the genome of the unicellular cyanobacterium Synechocystis sp. strain PCC6803. II. Sequence determination of the entire genome and assignment of potential protein-coding regions.</title>
        <authorList>
            <person name="Kaneko T."/>
            <person name="Sato S."/>
            <person name="Kotani H."/>
            <person name="Tanaka A."/>
            <person name="Asamizu E."/>
            <person name="Nakamura Y."/>
            <person name="Miyajima N."/>
            <person name="Hirosawa M."/>
            <person name="Sugiura M."/>
            <person name="Sasamoto S."/>
            <person name="Kimura T."/>
            <person name="Hosouchi T."/>
            <person name="Matsuno A."/>
            <person name="Muraki A."/>
            <person name="Nakazaki N."/>
            <person name="Naruo K."/>
            <person name="Okumura S."/>
            <person name="Shimpo S."/>
            <person name="Takeuchi C."/>
            <person name="Wada T."/>
            <person name="Watanabe A."/>
            <person name="Yamada M."/>
            <person name="Yasuda M."/>
            <person name="Tabata S."/>
        </authorList>
    </citation>
    <scope>NUCLEOTIDE SEQUENCE [LARGE SCALE GENOMIC DNA]</scope>
    <source>
        <strain evidence="2">ATCC 27184 / PCC 6803 / Kazusa</strain>
    </source>
</reference>
<gene>
    <name evidence="1" type="ordered locus">sll1784</name>
</gene>
<organism evidence="1 2">
    <name type="scientific">Synechocystis sp. (strain ATCC 27184 / PCC 6803 / Kazusa)</name>
    <dbReference type="NCBI Taxonomy" id="1111708"/>
    <lineage>
        <taxon>Bacteria</taxon>
        <taxon>Bacillati</taxon>
        <taxon>Cyanobacteriota</taxon>
        <taxon>Cyanophyceae</taxon>
        <taxon>Synechococcales</taxon>
        <taxon>Merismopediaceae</taxon>
        <taxon>Synechocystis</taxon>
    </lineage>
</organism>
<dbReference type="PIR" id="S77087">
    <property type="entry name" value="S77087"/>
</dbReference>
<dbReference type="STRING" id="1148.gene:10498512"/>
<protein>
    <submittedName>
        <fullName evidence="1">Sll1784 protein</fullName>
    </submittedName>
</protein>
<dbReference type="InterPro" id="IPR011051">
    <property type="entry name" value="RmlC_Cupin_sf"/>
</dbReference>
<name>P73601_SYNY3</name>
<dbReference type="AlphaFoldDB" id="P73601"/>
<reference evidence="1 2" key="1">
    <citation type="journal article" date="1995" name="DNA Res.">
        <title>Sequence analysis of the genome of the unicellular cyanobacterium Synechocystis sp. strain PCC6803. I. Sequence features in the 1 Mb region from map positions 64% to 92% of the genome.</title>
        <authorList>
            <person name="Kaneko T."/>
            <person name="Tanaka A."/>
            <person name="Sato S."/>
            <person name="Kotani H."/>
            <person name="Sazuka T."/>
            <person name="Miyajima N."/>
            <person name="Sugiura M."/>
            <person name="Tabata S."/>
        </authorList>
    </citation>
    <scope>NUCLEOTIDE SEQUENCE [LARGE SCALE GENOMIC DNA]</scope>
    <source>
        <strain evidence="2">ATCC 27184 / PCC 6803 / Kazusa</strain>
    </source>
</reference>
<dbReference type="SMR" id="P73601"/>
<accession>P73601</accession>
<dbReference type="Proteomes" id="UP000001425">
    <property type="component" value="Chromosome"/>
</dbReference>